<accession>A0A137NTL2</accession>
<keyword evidence="2" id="KW-1185">Reference proteome</keyword>
<proteinExistence type="predicted"/>
<name>A0A137NTL2_CONC2</name>
<gene>
    <name evidence="1" type="ORF">CONCODRAFT_12203</name>
</gene>
<dbReference type="Proteomes" id="UP000070444">
    <property type="component" value="Unassembled WGS sequence"/>
</dbReference>
<dbReference type="AlphaFoldDB" id="A0A137NTL2"/>
<reference evidence="1 2" key="1">
    <citation type="journal article" date="2015" name="Genome Biol. Evol.">
        <title>Phylogenomic analyses indicate that early fungi evolved digesting cell walls of algal ancestors of land plants.</title>
        <authorList>
            <person name="Chang Y."/>
            <person name="Wang S."/>
            <person name="Sekimoto S."/>
            <person name="Aerts A.L."/>
            <person name="Choi C."/>
            <person name="Clum A."/>
            <person name="LaButti K.M."/>
            <person name="Lindquist E.A."/>
            <person name="Yee Ngan C."/>
            <person name="Ohm R.A."/>
            <person name="Salamov A.A."/>
            <person name="Grigoriev I.V."/>
            <person name="Spatafora J.W."/>
            <person name="Berbee M.L."/>
        </authorList>
    </citation>
    <scope>NUCLEOTIDE SEQUENCE [LARGE SCALE GENOMIC DNA]</scope>
    <source>
        <strain evidence="1 2">NRRL 28638</strain>
    </source>
</reference>
<organism evidence="1 2">
    <name type="scientific">Conidiobolus coronatus (strain ATCC 28846 / CBS 209.66 / NRRL 28638)</name>
    <name type="common">Delacroixia coronata</name>
    <dbReference type="NCBI Taxonomy" id="796925"/>
    <lineage>
        <taxon>Eukaryota</taxon>
        <taxon>Fungi</taxon>
        <taxon>Fungi incertae sedis</taxon>
        <taxon>Zoopagomycota</taxon>
        <taxon>Entomophthoromycotina</taxon>
        <taxon>Entomophthoromycetes</taxon>
        <taxon>Entomophthorales</taxon>
        <taxon>Ancylistaceae</taxon>
        <taxon>Conidiobolus</taxon>
    </lineage>
</organism>
<protein>
    <submittedName>
        <fullName evidence="1">Uncharacterized protein</fullName>
    </submittedName>
</protein>
<sequence length="52" mass="5821">MVTQANSRLGIVGKLVKVYAVDGYFCVLVAMVSPQYIIFNISNNNNIIHKYT</sequence>
<dbReference type="EMBL" id="KQ964775">
    <property type="protein sequence ID" value="KXN66038.1"/>
    <property type="molecule type" value="Genomic_DNA"/>
</dbReference>
<evidence type="ECO:0000313" key="2">
    <source>
        <dbReference type="Proteomes" id="UP000070444"/>
    </source>
</evidence>
<evidence type="ECO:0000313" key="1">
    <source>
        <dbReference type="EMBL" id="KXN66038.1"/>
    </source>
</evidence>